<dbReference type="RefSeq" id="WP_380015834.1">
    <property type="nucleotide sequence ID" value="NZ_JBHLYR010000063.1"/>
</dbReference>
<evidence type="ECO:0000313" key="2">
    <source>
        <dbReference type="EMBL" id="MFB9994667.1"/>
    </source>
</evidence>
<proteinExistence type="predicted"/>
<keyword evidence="1" id="KW-1133">Transmembrane helix</keyword>
<evidence type="ECO:0000313" key="3">
    <source>
        <dbReference type="Proteomes" id="UP001589733"/>
    </source>
</evidence>
<feature type="transmembrane region" description="Helical" evidence="1">
    <location>
        <begin position="21"/>
        <end position="42"/>
    </location>
</feature>
<dbReference type="InterPro" id="IPR016838">
    <property type="entry name" value="UCP026449"/>
</dbReference>
<evidence type="ECO:0000256" key="1">
    <source>
        <dbReference type="SAM" id="Phobius"/>
    </source>
</evidence>
<dbReference type="Pfam" id="PF10092">
    <property type="entry name" value="DUF2330"/>
    <property type="match status" value="1"/>
</dbReference>
<keyword evidence="1" id="KW-0472">Membrane</keyword>
<keyword evidence="3" id="KW-1185">Reference proteome</keyword>
<dbReference type="Proteomes" id="UP001589733">
    <property type="component" value="Unassembled WGS sequence"/>
</dbReference>
<sequence length="447" mass="49636">MSKSIRINTVMQLGTPRQRRLWTLLGFGLASSAAAFCGFFVAKGDSKIFNRSNQVIIARDGNRSVFTMMNDYQGSAKDFARIVPIPVVPRREDIRIGDPSIVKKLDAYSAPRLVEYFDENPCAPSVMFDMAMPSASAPAPASAQARANALGVKIEASYQVGEYDIAILSASQQTGLATYLRGEGYRLPPGADTMLGGYLRSGMKFFVVRVNMERFDASGGGFLNPIVLSYTSEKFMLPIRLGTLNSPGEQDLTVYLLSPQGRIETSNYRTAAMPTDKEVPMLVKNQFAPFYRHVFRRAYEREGKNVALLEYAWNTNTCDPCSSEPPTSAELREAGVFWRQQEGFSAPTSGAIVPTPEGEAKPVFLTRLHVRYTAATFPEDLHFKVTPNQNTFQGRYILRHPYKGGGSCAALNTYKADLKRRNEAQAQTLANLTGWDINHIRQRMAQE</sequence>
<dbReference type="InterPro" id="IPR019283">
    <property type="entry name" value="DUF2330"/>
</dbReference>
<keyword evidence="1" id="KW-0812">Transmembrane</keyword>
<dbReference type="PIRSF" id="PIRSF026449">
    <property type="entry name" value="UCP026449"/>
    <property type="match status" value="1"/>
</dbReference>
<protein>
    <submittedName>
        <fullName evidence="2">DUF2330 domain-containing protein</fullName>
    </submittedName>
</protein>
<dbReference type="EMBL" id="JBHLYR010000063">
    <property type="protein sequence ID" value="MFB9994667.1"/>
    <property type="molecule type" value="Genomic_DNA"/>
</dbReference>
<comment type="caution">
    <text evidence="2">The sequence shown here is derived from an EMBL/GenBank/DDBJ whole genome shotgun (WGS) entry which is preliminary data.</text>
</comment>
<reference evidence="2 3" key="1">
    <citation type="submission" date="2024-09" db="EMBL/GenBank/DDBJ databases">
        <authorList>
            <person name="Sun Q."/>
            <person name="Mori K."/>
        </authorList>
    </citation>
    <scope>NUCLEOTIDE SEQUENCE [LARGE SCALE GENOMIC DNA]</scope>
    <source>
        <strain evidence="2 3">JCM 13503</strain>
    </source>
</reference>
<organism evidence="2 3">
    <name type="scientific">Deinococcus oregonensis</name>
    <dbReference type="NCBI Taxonomy" id="1805970"/>
    <lineage>
        <taxon>Bacteria</taxon>
        <taxon>Thermotogati</taxon>
        <taxon>Deinococcota</taxon>
        <taxon>Deinococci</taxon>
        <taxon>Deinococcales</taxon>
        <taxon>Deinococcaceae</taxon>
        <taxon>Deinococcus</taxon>
    </lineage>
</organism>
<accession>A0ABV6B4J9</accession>
<gene>
    <name evidence="2" type="ORF">ACFFLM_22150</name>
</gene>
<name>A0ABV6B4J9_9DEIO</name>